<dbReference type="RefSeq" id="WP_369278331.1">
    <property type="nucleotide sequence ID" value="NZ_JBJVMW010000014.1"/>
</dbReference>
<dbReference type="Proteomes" id="UP001631993">
    <property type="component" value="Unassembled WGS sequence"/>
</dbReference>
<protein>
    <submittedName>
        <fullName evidence="1">Uncharacterized protein</fullName>
    </submittedName>
</protein>
<evidence type="ECO:0000313" key="2">
    <source>
        <dbReference type="Proteomes" id="UP001631993"/>
    </source>
</evidence>
<sequence length="121" mass="13235">MPTETPNGHFAAGQLRAALWVMQYLATSEGQPPEGEAFRGKKVPTRLLAAGLGSLMRNFLLTRRHGGDRWKAAVEVFHEIPDFLKAELPGTTMGSGEERAFVAGYEKQLATYREKFGALAG</sequence>
<accession>A0ABW9IFH3</accession>
<gene>
    <name evidence="1" type="ORF">ACKI1S_11520</name>
</gene>
<proteinExistence type="predicted"/>
<organism evidence="1 2">
    <name type="scientific">Streptomyces galilaeus</name>
    <dbReference type="NCBI Taxonomy" id="33899"/>
    <lineage>
        <taxon>Bacteria</taxon>
        <taxon>Bacillati</taxon>
        <taxon>Actinomycetota</taxon>
        <taxon>Actinomycetes</taxon>
        <taxon>Kitasatosporales</taxon>
        <taxon>Streptomycetaceae</taxon>
        <taxon>Streptomyces</taxon>
    </lineage>
</organism>
<evidence type="ECO:0000313" key="1">
    <source>
        <dbReference type="EMBL" id="MFM9646767.1"/>
    </source>
</evidence>
<name>A0ABW9IFH3_STRGJ</name>
<comment type="caution">
    <text evidence="1">The sequence shown here is derived from an EMBL/GenBank/DDBJ whole genome shotgun (WGS) entry which is preliminary data.</text>
</comment>
<reference evidence="1 2" key="1">
    <citation type="submission" date="2024-12" db="EMBL/GenBank/DDBJ databases">
        <title>Forecasting of Potato common scab and diversities of Pathogenic streptomyces spp. in china.</title>
        <authorList>
            <person name="Handique U."/>
            <person name="Wu J."/>
        </authorList>
    </citation>
    <scope>NUCLEOTIDE SEQUENCE [LARGE SCALE GENOMIC DNA]</scope>
    <source>
        <strain evidence="1 2">ZRIMU1585</strain>
    </source>
</reference>
<keyword evidence="2" id="KW-1185">Reference proteome</keyword>
<dbReference type="EMBL" id="JBJVNE010000005">
    <property type="protein sequence ID" value="MFM9646767.1"/>
    <property type="molecule type" value="Genomic_DNA"/>
</dbReference>